<organism evidence="1 2">
    <name type="scientific">Anaerocolumna chitinilytica</name>
    <dbReference type="NCBI Taxonomy" id="1727145"/>
    <lineage>
        <taxon>Bacteria</taxon>
        <taxon>Bacillati</taxon>
        <taxon>Bacillota</taxon>
        <taxon>Clostridia</taxon>
        <taxon>Lachnospirales</taxon>
        <taxon>Lachnospiraceae</taxon>
        <taxon>Anaerocolumna</taxon>
    </lineage>
</organism>
<evidence type="ECO:0000313" key="2">
    <source>
        <dbReference type="Proteomes" id="UP000515703"/>
    </source>
</evidence>
<dbReference type="SUPFAM" id="SSF53254">
    <property type="entry name" value="Phosphoglycerate mutase-like"/>
    <property type="match status" value="1"/>
</dbReference>
<dbReference type="Gene3D" id="3.40.50.1240">
    <property type="entry name" value="Phosphoglycerate mutase-like"/>
    <property type="match status" value="1"/>
</dbReference>
<dbReference type="InterPro" id="IPR013078">
    <property type="entry name" value="His_Pase_superF_clade-1"/>
</dbReference>
<dbReference type="EMBL" id="AP023368">
    <property type="protein sequence ID" value="BCK00477.1"/>
    <property type="molecule type" value="Genomic_DNA"/>
</dbReference>
<dbReference type="AlphaFoldDB" id="A0A7I8DVW5"/>
<dbReference type="KEGG" id="acht:bsdcttw_35170"/>
<evidence type="ECO:0000313" key="1">
    <source>
        <dbReference type="EMBL" id="BCK00477.1"/>
    </source>
</evidence>
<name>A0A7I8DVW5_9FIRM</name>
<gene>
    <name evidence="1" type="ORF">bsdcttw_35170</name>
</gene>
<dbReference type="InterPro" id="IPR029033">
    <property type="entry name" value="His_PPase_superfam"/>
</dbReference>
<protein>
    <recommendedName>
        <fullName evidence="3">Histidine phosphatase family protein</fullName>
    </recommendedName>
</protein>
<sequence>MRIGLVRHFKVNCPHKKMMTSEEFREWSEHYERAKVIKNKVEMYGSKWDICYVSDLPRAITTAKEVYSGHLHIDKLLREVDNAPFIHTERIKLPFEVWHVCGRLAWYFKSKSQPESREGTRKRINEFLDKIDWSQENILIVFHGFMLYNFQKELKKREFTGEKIRRVKNGVLYQYVKEDPIRETSMPELGETEIS</sequence>
<dbReference type="Proteomes" id="UP000515703">
    <property type="component" value="Chromosome"/>
</dbReference>
<dbReference type="RefSeq" id="WP_185256141.1">
    <property type="nucleotide sequence ID" value="NZ_AP023368.1"/>
</dbReference>
<evidence type="ECO:0008006" key="3">
    <source>
        <dbReference type="Google" id="ProtNLM"/>
    </source>
</evidence>
<dbReference type="Pfam" id="PF00300">
    <property type="entry name" value="His_Phos_1"/>
    <property type="match status" value="1"/>
</dbReference>
<proteinExistence type="predicted"/>
<reference evidence="1 2" key="1">
    <citation type="submission" date="2020-08" db="EMBL/GenBank/DDBJ databases">
        <title>Draft genome sequencing of an Anaerocolumna strain isolated from anoxic soil subjected to BSD treatment.</title>
        <authorList>
            <person name="Uek A."/>
            <person name="Tonouchi A."/>
        </authorList>
    </citation>
    <scope>NUCLEOTIDE SEQUENCE [LARGE SCALE GENOMIC DNA]</scope>
    <source>
        <strain evidence="1 2">CTTW</strain>
    </source>
</reference>
<accession>A0A7I8DVW5</accession>
<reference evidence="1 2" key="2">
    <citation type="submission" date="2020-08" db="EMBL/GenBank/DDBJ databases">
        <authorList>
            <person name="Ueki A."/>
            <person name="Tonouchi A."/>
        </authorList>
    </citation>
    <scope>NUCLEOTIDE SEQUENCE [LARGE SCALE GENOMIC DNA]</scope>
    <source>
        <strain evidence="1 2">CTTW</strain>
    </source>
</reference>
<keyword evidence="2" id="KW-1185">Reference proteome</keyword>